<gene>
    <name evidence="6" type="ORF">GCM10022229_10780</name>
</gene>
<dbReference type="InterPro" id="IPR050490">
    <property type="entry name" value="Bact_solute-bd_prot1"/>
</dbReference>
<protein>
    <submittedName>
        <fullName evidence="6">Sugar ABC transporter substrate-binding protein</fullName>
    </submittedName>
</protein>
<comment type="caution">
    <text evidence="6">The sequence shown here is derived from an EMBL/GenBank/DDBJ whole genome shotgun (WGS) entry which is preliminary data.</text>
</comment>
<comment type="subcellular location">
    <subcellularLocation>
        <location evidence="1">Periplasm</location>
    </subcellularLocation>
</comment>
<dbReference type="PANTHER" id="PTHR43649">
    <property type="entry name" value="ARABINOSE-BINDING PROTEIN-RELATED"/>
    <property type="match status" value="1"/>
</dbReference>
<evidence type="ECO:0000256" key="3">
    <source>
        <dbReference type="ARBA" id="ARBA00022448"/>
    </source>
</evidence>
<dbReference type="Proteomes" id="UP001501727">
    <property type="component" value="Unassembled WGS sequence"/>
</dbReference>
<name>A0ABP7MAF9_9GAMM</name>
<evidence type="ECO:0000256" key="2">
    <source>
        <dbReference type="ARBA" id="ARBA00008520"/>
    </source>
</evidence>
<sequence>MGFEGEQVAKLLPEFERRNPGIHVDLQQMPVLSAHEKLLTAFAGDSLPDVTPLGNTWIPEFALLGALEPLDGRIATTPGVDVDDYYPGAWDSGVIDGTTYAVPWYVETRLPFYRVDLLREAGVERLPTDWEQWRAAMAAVKQEVGPDRFAILLPLNESEPLLNLAIHDPLLRDGGRYGNFRSEGFRRTLAFYKEIFDRGWAPKVGNTAISNVWDEFGKGYFSFYINGPWNIAEFRKRLPPELSDAWMTMPLPGPDGPGASVAGGTSFVVFRKSQHKEAAWKLVAYLSDPEVQVRFHGLTGNLPPRRSPWEDPELAGDRYARAFRDQLERAVPTPKVPEWERIATELKLVGELVAKGRLDVDQAAAELDRRTDAILEKRRWMLEQRGDHPAAGTGGDVQASAMLRASRLSRPRGNDDQEQRQQEPRRPATIVAGFAKPPGTRATARPAPAGTTP</sequence>
<dbReference type="PANTHER" id="PTHR43649:SF34">
    <property type="entry name" value="ABC TRANSPORTER PERIPLASMIC-BINDING PROTEIN YCJN-RELATED"/>
    <property type="match status" value="1"/>
</dbReference>
<organism evidence="6 7">
    <name type="scientific">Luteimonas lutimaris</name>
    <dbReference type="NCBI Taxonomy" id="698645"/>
    <lineage>
        <taxon>Bacteria</taxon>
        <taxon>Pseudomonadati</taxon>
        <taxon>Pseudomonadota</taxon>
        <taxon>Gammaproteobacteria</taxon>
        <taxon>Lysobacterales</taxon>
        <taxon>Lysobacteraceae</taxon>
        <taxon>Luteimonas</taxon>
    </lineage>
</organism>
<keyword evidence="3" id="KW-0813">Transport</keyword>
<keyword evidence="7" id="KW-1185">Reference proteome</keyword>
<feature type="compositionally biased region" description="Basic and acidic residues" evidence="5">
    <location>
        <begin position="412"/>
        <end position="426"/>
    </location>
</feature>
<evidence type="ECO:0000313" key="7">
    <source>
        <dbReference type="Proteomes" id="UP001501727"/>
    </source>
</evidence>
<reference evidence="7" key="1">
    <citation type="journal article" date="2019" name="Int. J. Syst. Evol. Microbiol.">
        <title>The Global Catalogue of Microorganisms (GCM) 10K type strain sequencing project: providing services to taxonomists for standard genome sequencing and annotation.</title>
        <authorList>
            <consortium name="The Broad Institute Genomics Platform"/>
            <consortium name="The Broad Institute Genome Sequencing Center for Infectious Disease"/>
            <person name="Wu L."/>
            <person name="Ma J."/>
        </authorList>
    </citation>
    <scope>NUCLEOTIDE SEQUENCE [LARGE SCALE GENOMIC DNA]</scope>
    <source>
        <strain evidence="7">JCM 16916</strain>
    </source>
</reference>
<dbReference type="Pfam" id="PF01547">
    <property type="entry name" value="SBP_bac_1"/>
    <property type="match status" value="1"/>
</dbReference>
<dbReference type="SUPFAM" id="SSF53850">
    <property type="entry name" value="Periplasmic binding protein-like II"/>
    <property type="match status" value="1"/>
</dbReference>
<comment type="similarity">
    <text evidence="2">Belongs to the bacterial solute-binding protein 1 family.</text>
</comment>
<evidence type="ECO:0000256" key="5">
    <source>
        <dbReference type="SAM" id="MobiDB-lite"/>
    </source>
</evidence>
<dbReference type="CDD" id="cd14747">
    <property type="entry name" value="PBP2_MalE"/>
    <property type="match status" value="1"/>
</dbReference>
<keyword evidence="4" id="KW-0732">Signal</keyword>
<dbReference type="Gene3D" id="3.40.190.10">
    <property type="entry name" value="Periplasmic binding protein-like II"/>
    <property type="match status" value="2"/>
</dbReference>
<evidence type="ECO:0000256" key="1">
    <source>
        <dbReference type="ARBA" id="ARBA00004418"/>
    </source>
</evidence>
<proteinExistence type="inferred from homology"/>
<feature type="compositionally biased region" description="Low complexity" evidence="5">
    <location>
        <begin position="437"/>
        <end position="453"/>
    </location>
</feature>
<evidence type="ECO:0000313" key="6">
    <source>
        <dbReference type="EMBL" id="GAA3919038.1"/>
    </source>
</evidence>
<dbReference type="InterPro" id="IPR006059">
    <property type="entry name" value="SBP"/>
</dbReference>
<dbReference type="EMBL" id="BAAAZU010000004">
    <property type="protein sequence ID" value="GAA3919038.1"/>
    <property type="molecule type" value="Genomic_DNA"/>
</dbReference>
<evidence type="ECO:0000256" key="4">
    <source>
        <dbReference type="ARBA" id="ARBA00022729"/>
    </source>
</evidence>
<feature type="region of interest" description="Disordered" evidence="5">
    <location>
        <begin position="408"/>
        <end position="453"/>
    </location>
</feature>
<accession>A0ABP7MAF9</accession>